<comment type="caution">
    <text evidence="1">The sequence shown here is derived from an EMBL/GenBank/DDBJ whole genome shotgun (WGS) entry which is preliminary data.</text>
</comment>
<evidence type="ECO:0000313" key="1">
    <source>
        <dbReference type="EMBL" id="KAJ8675121.1"/>
    </source>
</evidence>
<keyword evidence="2" id="KW-1185">Reference proteome</keyword>
<sequence length="494" mass="57053">MHLKIVLCLAIFTSFQTRSWADESQPPMEYIIGYIKDNLSTYQVTVMTKSINALGSFSSSIVKTMIDEFSSVVVDTSTIERPSMSVSEKLWNRTVDQSKLKIGIVELQHNSDTFKELSYVLDFFMTYSEFVRGKCIIFLVNGNGQSLEQFLNYAWSKDFLDLTVIEWIDEGSKKTIQSGNTSTKKVLNHVFDPFKKIYTRNILTNKTNILPNKVMNLRRHRFNLSVDKQFIVYYDRNYTKKGRIFTYHGKDTIRMRLIAEALNFTANTHFVDETSFYSADSGSGDIFLVTRFKSLEEIANSDIDLRVDDDTKYELTLQGKYNSVFQKVARMAVAVGSETDLLRENVTDTVLIGHIKGPMHSDHSTVTAFSEQNKYLTVAQENIRSSIGVLPLRNNFPLKDEFGRVFWKLFETGLLTRSSEIDNYMSLRDYYRSKEHQAVEIHWRNTERNDEMKEISLSKKFTLIMVIGYSSAFIVLACEMIVNKINLIYAYIRS</sequence>
<reference evidence="1" key="1">
    <citation type="submission" date="2023-04" db="EMBL/GenBank/DDBJ databases">
        <title>A chromosome-level genome assembly of the parasitoid wasp Eretmocerus hayati.</title>
        <authorList>
            <person name="Zhong Y."/>
            <person name="Liu S."/>
            <person name="Liu Y."/>
        </authorList>
    </citation>
    <scope>NUCLEOTIDE SEQUENCE</scope>
    <source>
        <strain evidence="1">ZJU_SS_LIU_2023</strain>
    </source>
</reference>
<organism evidence="1 2">
    <name type="scientific">Eretmocerus hayati</name>
    <dbReference type="NCBI Taxonomy" id="131215"/>
    <lineage>
        <taxon>Eukaryota</taxon>
        <taxon>Metazoa</taxon>
        <taxon>Ecdysozoa</taxon>
        <taxon>Arthropoda</taxon>
        <taxon>Hexapoda</taxon>
        <taxon>Insecta</taxon>
        <taxon>Pterygota</taxon>
        <taxon>Neoptera</taxon>
        <taxon>Endopterygota</taxon>
        <taxon>Hymenoptera</taxon>
        <taxon>Apocrita</taxon>
        <taxon>Proctotrupomorpha</taxon>
        <taxon>Chalcidoidea</taxon>
        <taxon>Aphelinidae</taxon>
        <taxon>Aphelininae</taxon>
        <taxon>Eretmocerus</taxon>
    </lineage>
</organism>
<name>A0ACC2NWD2_9HYME</name>
<protein>
    <submittedName>
        <fullName evidence="1">Uncharacterized protein</fullName>
    </submittedName>
</protein>
<gene>
    <name evidence="1" type="ORF">QAD02_010907</name>
</gene>
<accession>A0ACC2NWD2</accession>
<proteinExistence type="predicted"/>
<evidence type="ECO:0000313" key="2">
    <source>
        <dbReference type="Proteomes" id="UP001239111"/>
    </source>
</evidence>
<dbReference type="Proteomes" id="UP001239111">
    <property type="component" value="Chromosome 2"/>
</dbReference>
<dbReference type="EMBL" id="CM056742">
    <property type="protein sequence ID" value="KAJ8675121.1"/>
    <property type="molecule type" value="Genomic_DNA"/>
</dbReference>